<dbReference type="NCBIfam" id="TIGR02258">
    <property type="entry name" value="2_5_ligase"/>
    <property type="match status" value="1"/>
</dbReference>
<dbReference type="SUPFAM" id="SSF55144">
    <property type="entry name" value="LigT-like"/>
    <property type="match status" value="1"/>
</dbReference>
<evidence type="ECO:0000256" key="1">
    <source>
        <dbReference type="ARBA" id="ARBA00022801"/>
    </source>
</evidence>
<dbReference type="EMBL" id="JACRSN010000017">
    <property type="protein sequence ID" value="MBC8534428.1"/>
    <property type="molecule type" value="Genomic_DNA"/>
</dbReference>
<evidence type="ECO:0000313" key="4">
    <source>
        <dbReference type="Proteomes" id="UP000651482"/>
    </source>
</evidence>
<feature type="short sequence motif" description="HXTX 1" evidence="2">
    <location>
        <begin position="40"/>
        <end position="43"/>
    </location>
</feature>
<comment type="similarity">
    <text evidence="2">Belongs to the 2H phosphoesterase superfamily. ThpR family.</text>
</comment>
<dbReference type="Pfam" id="PF13563">
    <property type="entry name" value="2_5_RNA_ligase2"/>
    <property type="match status" value="1"/>
</dbReference>
<evidence type="ECO:0000256" key="2">
    <source>
        <dbReference type="HAMAP-Rule" id="MF_01940"/>
    </source>
</evidence>
<comment type="function">
    <text evidence="2">Hydrolyzes RNA 2',3'-cyclic phosphodiester to an RNA 2'-phosphomonoester.</text>
</comment>
<dbReference type="GO" id="GO:0004113">
    <property type="term" value="F:2',3'-cyclic-nucleotide 3'-phosphodiesterase activity"/>
    <property type="evidence" value="ECO:0007669"/>
    <property type="project" value="InterPro"/>
</dbReference>
<dbReference type="HAMAP" id="MF_01940">
    <property type="entry name" value="RNA_CPDase"/>
    <property type="match status" value="1"/>
</dbReference>
<organism evidence="3 4">
    <name type="scientific">Yeguia hominis</name>
    <dbReference type="NCBI Taxonomy" id="2763662"/>
    <lineage>
        <taxon>Bacteria</taxon>
        <taxon>Bacillati</taxon>
        <taxon>Bacillota</taxon>
        <taxon>Clostridia</taxon>
        <taxon>Eubacteriales</taxon>
        <taxon>Yeguiaceae</taxon>
        <taxon>Yeguia</taxon>
    </lineage>
</organism>
<dbReference type="PANTHER" id="PTHR35561:SF1">
    <property type="entry name" value="RNA 2',3'-CYCLIC PHOSPHODIESTERASE"/>
    <property type="match status" value="1"/>
</dbReference>
<protein>
    <recommendedName>
        <fullName evidence="2">RNA 2',3'-cyclic phosphodiesterase</fullName>
        <shortName evidence="2">RNA 2',3'-CPDase</shortName>
        <ecNumber evidence="2">3.1.4.58</ecNumber>
    </recommendedName>
</protein>
<dbReference type="GO" id="GO:0008664">
    <property type="term" value="F:RNA 2',3'-cyclic 3'-phosphodiesterase activity"/>
    <property type="evidence" value="ECO:0007669"/>
    <property type="project" value="UniProtKB-EC"/>
</dbReference>
<name>A0A926D9R1_9FIRM</name>
<comment type="catalytic activity">
    <reaction evidence="2">
        <text>a 3'-end 2',3'-cyclophospho-ribonucleotide-RNA + H2O = a 3'-end 2'-phospho-ribonucleotide-RNA + H(+)</text>
        <dbReference type="Rhea" id="RHEA:11828"/>
        <dbReference type="Rhea" id="RHEA-COMP:10464"/>
        <dbReference type="Rhea" id="RHEA-COMP:17353"/>
        <dbReference type="ChEBI" id="CHEBI:15377"/>
        <dbReference type="ChEBI" id="CHEBI:15378"/>
        <dbReference type="ChEBI" id="CHEBI:83064"/>
        <dbReference type="ChEBI" id="CHEBI:173113"/>
        <dbReference type="EC" id="3.1.4.58"/>
    </reaction>
</comment>
<dbReference type="AlphaFoldDB" id="A0A926D9R1"/>
<feature type="short sequence motif" description="HXTX 2" evidence="2">
    <location>
        <begin position="121"/>
        <end position="124"/>
    </location>
</feature>
<dbReference type="RefSeq" id="WP_249320012.1">
    <property type="nucleotide sequence ID" value="NZ_JACRSN010000017.1"/>
</dbReference>
<dbReference type="InterPro" id="IPR009097">
    <property type="entry name" value="Cyclic_Pdiesterase"/>
</dbReference>
<keyword evidence="4" id="KW-1185">Reference proteome</keyword>
<sequence length="174" mass="19327">MRLFLAINFPETVKDRLFSAACALREMAGSGSITRRENFHLTLVFLGEVPPDRVPAIQSAMHSASGFSLTAASIGRFRRPQGDLYWAGVMPNPELQKLRAMLCKALRASGFPIESRAFRPHLTLGRGMRLTDAAFSACADLLPPMEIPVSSYSLMCSERRNGILTYTELHRQLL</sequence>
<keyword evidence="1 2" id="KW-0378">Hydrolase</keyword>
<dbReference type="Proteomes" id="UP000651482">
    <property type="component" value="Unassembled WGS sequence"/>
</dbReference>
<accession>A0A926D9R1</accession>
<evidence type="ECO:0000313" key="3">
    <source>
        <dbReference type="EMBL" id="MBC8534428.1"/>
    </source>
</evidence>
<reference evidence="3" key="1">
    <citation type="submission" date="2020-08" db="EMBL/GenBank/DDBJ databases">
        <title>Genome public.</title>
        <authorList>
            <person name="Liu C."/>
            <person name="Sun Q."/>
        </authorList>
    </citation>
    <scope>NUCLEOTIDE SEQUENCE</scope>
    <source>
        <strain evidence="3">NSJ-40</strain>
    </source>
</reference>
<feature type="active site" description="Proton donor" evidence="2">
    <location>
        <position position="40"/>
    </location>
</feature>
<dbReference type="PANTHER" id="PTHR35561">
    <property type="entry name" value="RNA 2',3'-CYCLIC PHOSPHODIESTERASE"/>
    <property type="match status" value="1"/>
</dbReference>
<gene>
    <name evidence="3" type="primary">thpR</name>
    <name evidence="3" type="ORF">IAG03_10615</name>
</gene>
<feature type="active site" description="Proton acceptor" evidence="2">
    <location>
        <position position="121"/>
    </location>
</feature>
<comment type="caution">
    <text evidence="3">The sequence shown here is derived from an EMBL/GenBank/DDBJ whole genome shotgun (WGS) entry which is preliminary data.</text>
</comment>
<dbReference type="InterPro" id="IPR004175">
    <property type="entry name" value="RNA_CPDase"/>
</dbReference>
<dbReference type="Gene3D" id="3.90.1140.10">
    <property type="entry name" value="Cyclic phosphodiesterase"/>
    <property type="match status" value="1"/>
</dbReference>
<proteinExistence type="inferred from homology"/>
<dbReference type="EC" id="3.1.4.58" evidence="2"/>